<dbReference type="PANTHER" id="PTHR39638:SF2">
    <property type="entry name" value="YCF35"/>
    <property type="match status" value="1"/>
</dbReference>
<dbReference type="RefSeq" id="YP_009346961.1">
    <property type="nucleotide sequence ID" value="NC_033877.1"/>
</dbReference>
<dbReference type="GeneID" id="31080787"/>
<reference evidence="5" key="2">
    <citation type="journal article" date="2017" name="BMC Genomics">
        <title>Complete chloroplast genome of Gracilaria firma (Gracilariaceae, Rhodophyta), with discussion on the use of chloroplast phylogenomics in the subclass Rhodymeniophycidae.</title>
        <authorList>
            <person name="Ng P.K."/>
            <person name="Lin S.M."/>
            <person name="Lim P.E."/>
            <person name="Liu L.C."/>
            <person name="Chen C.M."/>
            <person name="Pai T.W."/>
        </authorList>
    </citation>
    <scope>NUCLEOTIDE SEQUENCE</scope>
</reference>
<keyword evidence="4 5" id="KW-0934">Plastid</keyword>
<comment type="subcellular location">
    <subcellularLocation>
        <location evidence="1">Plastid</location>
    </subcellularLocation>
</comment>
<dbReference type="Pfam" id="PF06868">
    <property type="entry name" value="DUF1257"/>
    <property type="match status" value="1"/>
</dbReference>
<dbReference type="AlphaFoldDB" id="A0A1P8D6S3"/>
<dbReference type="PANTHER" id="PTHR39638">
    <property type="entry name" value="YCF35"/>
    <property type="match status" value="1"/>
</dbReference>
<gene>
    <name evidence="5" type="primary">ycf35</name>
</gene>
<organism evidence="5">
    <name type="scientific">Gracilaria firma</name>
    <dbReference type="NCBI Taxonomy" id="2510791"/>
    <lineage>
        <taxon>Eukaryota</taxon>
        <taxon>Rhodophyta</taxon>
        <taxon>Florideophyceae</taxon>
        <taxon>Rhodymeniophycidae</taxon>
        <taxon>Gracilariales</taxon>
        <taxon>Gracilariaceae</taxon>
        <taxon>Gracilaria</taxon>
    </lineage>
</organism>
<evidence type="ECO:0000256" key="3">
    <source>
        <dbReference type="ARBA" id="ARBA00021585"/>
    </source>
</evidence>
<proteinExistence type="inferred from homology"/>
<accession>A0A1P8D6S3</accession>
<dbReference type="InterPro" id="IPR009666">
    <property type="entry name" value="Uncharacterised_Ycf35"/>
</dbReference>
<evidence type="ECO:0000256" key="1">
    <source>
        <dbReference type="ARBA" id="ARBA00004474"/>
    </source>
</evidence>
<evidence type="ECO:0000256" key="2">
    <source>
        <dbReference type="ARBA" id="ARBA00009068"/>
    </source>
</evidence>
<name>A0A1P8D6S3_9FLOR</name>
<reference evidence="5" key="1">
    <citation type="submission" date="2016-07" db="EMBL/GenBank/DDBJ databases">
        <authorList>
            <person name="Ng P.-K."/>
            <person name="Lin S.-M."/>
        </authorList>
    </citation>
    <scope>NUCLEOTIDE SEQUENCE</scope>
</reference>
<dbReference type="EMBL" id="KX601051">
    <property type="protein sequence ID" value="APR74496.1"/>
    <property type="molecule type" value="Genomic_DNA"/>
</dbReference>
<evidence type="ECO:0000256" key="4">
    <source>
        <dbReference type="ARBA" id="ARBA00022640"/>
    </source>
</evidence>
<sequence>MSHFSRIKTSITNLNILKQSLKDLNFECDIEKSHLRDSSGNLQYVDIIIKKNNAKIMGFLWSGKEYIFITDFDLWQHHNDICPENIIERILQQYAINSVIEVSNIEGFKTIETEKLTDGSVKLIVQKWN</sequence>
<geneLocation type="plastid" evidence="5"/>
<evidence type="ECO:0000313" key="5">
    <source>
        <dbReference type="EMBL" id="APR74496.1"/>
    </source>
</evidence>
<dbReference type="GO" id="GO:0009536">
    <property type="term" value="C:plastid"/>
    <property type="evidence" value="ECO:0007669"/>
    <property type="project" value="UniProtKB-SubCell"/>
</dbReference>
<protein>
    <recommendedName>
        <fullName evidence="3">Uncharacterized protein ycf35</fullName>
    </recommendedName>
</protein>
<comment type="similarity">
    <text evidence="2">Belongs to the ycf35 family.</text>
</comment>